<name>A0A4S2KN63_9HYME</name>
<dbReference type="EMBL" id="QBLH01001786">
    <property type="protein sequence ID" value="TGZ51155.1"/>
    <property type="molecule type" value="Genomic_DNA"/>
</dbReference>
<evidence type="ECO:0000313" key="1">
    <source>
        <dbReference type="EMBL" id="TGZ51155.1"/>
    </source>
</evidence>
<comment type="caution">
    <text evidence="1">The sequence shown here is derived from an EMBL/GenBank/DDBJ whole genome shotgun (WGS) entry which is preliminary data.</text>
</comment>
<accession>A0A4S2KN63</accession>
<reference evidence="1 2" key="1">
    <citation type="journal article" date="2019" name="Philos. Trans. R. Soc. Lond., B, Biol. Sci.">
        <title>Ant behaviour and brain gene expression of defending hosts depend on the ecological success of the intruding social parasite.</title>
        <authorList>
            <person name="Kaur R."/>
            <person name="Stoldt M."/>
            <person name="Jongepier E."/>
            <person name="Feldmeyer B."/>
            <person name="Menzel F."/>
            <person name="Bornberg-Bauer E."/>
            <person name="Foitzik S."/>
        </authorList>
    </citation>
    <scope>NUCLEOTIDE SEQUENCE [LARGE SCALE GENOMIC DNA]</scope>
    <source>
        <tissue evidence="1">Whole body</tissue>
    </source>
</reference>
<organism evidence="1 2">
    <name type="scientific">Temnothorax longispinosus</name>
    <dbReference type="NCBI Taxonomy" id="300112"/>
    <lineage>
        <taxon>Eukaryota</taxon>
        <taxon>Metazoa</taxon>
        <taxon>Ecdysozoa</taxon>
        <taxon>Arthropoda</taxon>
        <taxon>Hexapoda</taxon>
        <taxon>Insecta</taxon>
        <taxon>Pterygota</taxon>
        <taxon>Neoptera</taxon>
        <taxon>Endopterygota</taxon>
        <taxon>Hymenoptera</taxon>
        <taxon>Apocrita</taxon>
        <taxon>Aculeata</taxon>
        <taxon>Formicoidea</taxon>
        <taxon>Formicidae</taxon>
        <taxon>Myrmicinae</taxon>
        <taxon>Temnothorax</taxon>
    </lineage>
</organism>
<keyword evidence="2" id="KW-1185">Reference proteome</keyword>
<dbReference type="STRING" id="300112.A0A4S2KN63"/>
<sequence length="247" mass="27098">DSTKEENLKFELLKQQLKKAILQLLTIFHLVTAPARATSQALLDENDVTFRDDGDDDVTTEDPFFKKCIVDGNSYSHSQTIPSYDANSHCLCVVGEVYCWWQNYNSNTASSLDPSSLRSTAVESNYTSSLGMSTDIVDGFEASGNFDSSVSQQGHKEINGTLSSTTPSAPAICLVMGREYRQGETLPHSTGNCVECSCGSEGRIECSPRDCVALRPEILVAPDKPEVPDGDFEVFNLARDWDIGENF</sequence>
<proteinExistence type="predicted"/>
<dbReference type="AlphaFoldDB" id="A0A4S2KN63"/>
<evidence type="ECO:0008006" key="3">
    <source>
        <dbReference type="Google" id="ProtNLM"/>
    </source>
</evidence>
<dbReference type="SUPFAM" id="SSF57603">
    <property type="entry name" value="FnI-like domain"/>
    <property type="match status" value="1"/>
</dbReference>
<evidence type="ECO:0000313" key="2">
    <source>
        <dbReference type="Proteomes" id="UP000310200"/>
    </source>
</evidence>
<dbReference type="Proteomes" id="UP000310200">
    <property type="component" value="Unassembled WGS sequence"/>
</dbReference>
<gene>
    <name evidence="1" type="ORF">DBV15_08632</name>
</gene>
<protein>
    <recommendedName>
        <fullName evidence="3">Kielin/chordin-like protein</fullName>
    </recommendedName>
</protein>
<feature type="non-terminal residue" evidence="1">
    <location>
        <position position="1"/>
    </location>
</feature>